<proteinExistence type="predicted"/>
<evidence type="ECO:0000313" key="1">
    <source>
        <dbReference type="EMBL" id="KXB54471.1"/>
    </source>
</evidence>
<dbReference type="Proteomes" id="UP000070394">
    <property type="component" value="Unassembled WGS sequence"/>
</dbReference>
<sequence length="392" mass="42949">MAQAILLRGGAGGVTSDDVTAGKTQVLQGYKTVTTDSDDEVAEGTMVNRGNGMDTVEFLDAYWESKYVARMEQGFYAQVDQWKPYVAIPYAVLANGIHLDANKMLDTLQVAGIRGNIRTYGAWNTASEVVNATWENKVHVRFEEGYYTKDGNYKPAAIVPYDVLANAIGIDASKMLSALNVLGKQGQIKSINTQDNNYRVNKSTSFGIDNWTDRNNPVFYVDFPHGNGYYNRSDGHPHVCIDAVNLGTAGADSVLSGQTATSVQGVKFAGAIQRWICTTGDVITALGGEGFAWDDSYAGRGRGIVMKIPNKYFIQDANYAFLSSPNLYPQNIREGVNVNGVVGTMVDYSVGRPVFENATFNALYVGGVANKDFPEARIYRERTQSHNNYSKY</sequence>
<gene>
    <name evidence="1" type="ORF">HMPREF1866_02323</name>
</gene>
<dbReference type="EMBL" id="LSDA01000126">
    <property type="protein sequence ID" value="KXB54471.1"/>
    <property type="molecule type" value="Genomic_DNA"/>
</dbReference>
<protein>
    <submittedName>
        <fullName evidence="1">Uncharacterized protein</fullName>
    </submittedName>
</protein>
<dbReference type="RefSeq" id="WP_060931918.1">
    <property type="nucleotide sequence ID" value="NZ_KQ959842.1"/>
</dbReference>
<dbReference type="AlphaFoldDB" id="A0A133ZGE1"/>
<feature type="non-terminal residue" evidence="1">
    <location>
        <position position="392"/>
    </location>
</feature>
<keyword evidence="2" id="KW-1185">Reference proteome</keyword>
<reference evidence="2" key="1">
    <citation type="submission" date="2016-01" db="EMBL/GenBank/DDBJ databases">
        <authorList>
            <person name="Mitreva M."/>
            <person name="Pepin K.H."/>
            <person name="Mihindukulasuriya K.A."/>
            <person name="Fulton R."/>
            <person name="Fronick C."/>
            <person name="O'Laughlin M."/>
            <person name="Miner T."/>
            <person name="Herter B."/>
            <person name="Rosa B.A."/>
            <person name="Cordes M."/>
            <person name="Tomlinson C."/>
            <person name="Wollam A."/>
            <person name="Palsikar V.B."/>
            <person name="Mardis E.R."/>
            <person name="Wilson R.K."/>
        </authorList>
    </citation>
    <scope>NUCLEOTIDE SEQUENCE [LARGE SCALE GENOMIC DNA]</scope>
    <source>
        <strain evidence="2">DNF00896</strain>
    </source>
</reference>
<evidence type="ECO:0000313" key="2">
    <source>
        <dbReference type="Proteomes" id="UP000070394"/>
    </source>
</evidence>
<name>A0A133ZGE1_9FIRM</name>
<comment type="caution">
    <text evidence="1">The sequence shown here is derived from an EMBL/GenBank/DDBJ whole genome shotgun (WGS) entry which is preliminary data.</text>
</comment>
<dbReference type="OrthoDB" id="2068011at2"/>
<dbReference type="STRING" id="467210.HMPREF1866_02323"/>
<accession>A0A133ZGE1</accession>
<organism evidence="1 2">
    <name type="scientific">Lachnoanaerobaculum saburreum</name>
    <dbReference type="NCBI Taxonomy" id="467210"/>
    <lineage>
        <taxon>Bacteria</taxon>
        <taxon>Bacillati</taxon>
        <taxon>Bacillota</taxon>
        <taxon>Clostridia</taxon>
        <taxon>Lachnospirales</taxon>
        <taxon>Lachnospiraceae</taxon>
        <taxon>Lachnoanaerobaculum</taxon>
    </lineage>
</organism>